<dbReference type="PATRIC" id="fig|1177179.3.peg.241"/>
<keyword evidence="3" id="KW-1185">Reference proteome</keyword>
<dbReference type="RefSeq" id="WP_008927439.1">
    <property type="nucleotide sequence ID" value="NZ_AMRJ01000001.1"/>
</dbReference>
<dbReference type="Proteomes" id="UP000010164">
    <property type="component" value="Unassembled WGS sequence"/>
</dbReference>
<protein>
    <submittedName>
        <fullName evidence="2">Uncharacterized protein</fullName>
    </submittedName>
</protein>
<dbReference type="InterPro" id="IPR015867">
    <property type="entry name" value="N-reg_PII/ATP_PRibTrfase_C"/>
</dbReference>
<dbReference type="eggNOG" id="COG1993">
    <property type="taxonomic scope" value="Bacteria"/>
</dbReference>
<dbReference type="STRING" id="1177179.A11A3_01240"/>
<evidence type="ECO:0000313" key="2">
    <source>
        <dbReference type="EMBL" id="EKF76076.1"/>
    </source>
</evidence>
<dbReference type="EMBL" id="AMRJ01000001">
    <property type="protein sequence ID" value="EKF76076.1"/>
    <property type="molecule type" value="Genomic_DNA"/>
</dbReference>
<sequence length="108" mass="11910">MNKLKTGYEVIFIAPQNRRHEGKLVTDRVIEEAEKLGLHRVTKRSDLEGTGHSGHTHAAHFFELADQPIELIYLLDDATADKLITAVDAAGIPVFCVQWQAAFGELGG</sequence>
<dbReference type="InterPro" id="IPR003793">
    <property type="entry name" value="UPF0166"/>
</dbReference>
<dbReference type="OrthoDB" id="5339790at2"/>
<comment type="caution">
    <text evidence="2">The sequence shown here is derived from an EMBL/GenBank/DDBJ whole genome shotgun (WGS) entry which is preliminary data.</text>
</comment>
<dbReference type="AlphaFoldDB" id="L0WGD2"/>
<comment type="similarity">
    <text evidence="1">Belongs to the UPF0166 family.</text>
</comment>
<dbReference type="InterPro" id="IPR011322">
    <property type="entry name" value="N-reg_PII-like_a/b"/>
</dbReference>
<evidence type="ECO:0000313" key="3">
    <source>
        <dbReference type="Proteomes" id="UP000010164"/>
    </source>
</evidence>
<name>L0WGD2_9GAMM</name>
<gene>
    <name evidence="2" type="ORF">A11A3_01240</name>
</gene>
<dbReference type="Pfam" id="PF02641">
    <property type="entry name" value="DUF190"/>
    <property type="match status" value="1"/>
</dbReference>
<evidence type="ECO:0000256" key="1">
    <source>
        <dbReference type="ARBA" id="ARBA00010554"/>
    </source>
</evidence>
<proteinExistence type="inferred from homology"/>
<reference evidence="2 3" key="1">
    <citation type="journal article" date="2012" name="J. Bacteriol.">
        <title>Genome Sequence of the Alkane-Degrading Bacterium Alcanivorax hongdengensis Type Strain A-11-3.</title>
        <authorList>
            <person name="Lai Q."/>
            <person name="Shao Z."/>
        </authorList>
    </citation>
    <scope>NUCLEOTIDE SEQUENCE [LARGE SCALE GENOMIC DNA]</scope>
    <source>
        <strain evidence="2 3">A-11-3</strain>
    </source>
</reference>
<accession>L0WGD2</accession>
<dbReference type="Gene3D" id="3.30.70.120">
    <property type="match status" value="1"/>
</dbReference>
<dbReference type="SUPFAM" id="SSF54913">
    <property type="entry name" value="GlnB-like"/>
    <property type="match status" value="1"/>
</dbReference>
<organism evidence="2 3">
    <name type="scientific">Alcanivorax hongdengensis A-11-3</name>
    <dbReference type="NCBI Taxonomy" id="1177179"/>
    <lineage>
        <taxon>Bacteria</taxon>
        <taxon>Pseudomonadati</taxon>
        <taxon>Pseudomonadota</taxon>
        <taxon>Gammaproteobacteria</taxon>
        <taxon>Oceanospirillales</taxon>
        <taxon>Alcanivoracaceae</taxon>
        <taxon>Alcanivorax</taxon>
    </lineage>
</organism>